<dbReference type="EMBL" id="PQVP01000004">
    <property type="protein sequence ID" value="POZ80369.1"/>
    <property type="molecule type" value="Genomic_DNA"/>
</dbReference>
<dbReference type="AlphaFoldDB" id="A0A2S5DMN8"/>
<dbReference type="InterPro" id="IPR001387">
    <property type="entry name" value="Cro/C1-type_HTH"/>
</dbReference>
<reference evidence="5 7" key="1">
    <citation type="submission" date="2018-01" db="EMBL/GenBank/DDBJ databases">
        <title>Successful Treatment of Persistent Burkholderia cepacia Bacteremia with Ceftazidime-Avibactam.</title>
        <authorList>
            <person name="Tamma P."/>
            <person name="Fan Y."/>
            <person name="Bergman Y."/>
            <person name="Sick-Samuels A."/>
            <person name="Hsu A."/>
            <person name="Timp W."/>
            <person name="Simner P."/>
        </authorList>
    </citation>
    <scope>NUCLEOTIDE SEQUENCE [LARGE SCALE GENOMIC DNA]</scope>
    <source>
        <strain evidence="5 7">170816</strain>
    </source>
</reference>
<feature type="domain" description="HTH cro/C1-type" evidence="1">
    <location>
        <begin position="18"/>
        <end position="73"/>
    </location>
</feature>
<dbReference type="EMBL" id="JAENIB010000039">
    <property type="protein sequence ID" value="MBK1935894.1"/>
    <property type="molecule type" value="Genomic_DNA"/>
</dbReference>
<protein>
    <submittedName>
        <fullName evidence="2">Helix-turn-helix transcriptional regulator</fullName>
    </submittedName>
    <submittedName>
        <fullName evidence="5">XRE family transcriptional regulator</fullName>
    </submittedName>
</protein>
<proteinExistence type="predicted"/>
<evidence type="ECO:0000313" key="5">
    <source>
        <dbReference type="EMBL" id="POZ80369.1"/>
    </source>
</evidence>
<geneLocation type="plasmid" evidence="6 9">
    <name>unnamed2</name>
</geneLocation>
<dbReference type="InterPro" id="IPR010982">
    <property type="entry name" value="Lambda_DNA-bd_dom_sf"/>
</dbReference>
<evidence type="ECO:0000313" key="4">
    <source>
        <dbReference type="EMBL" id="MDN7569248.1"/>
    </source>
</evidence>
<evidence type="ECO:0000313" key="8">
    <source>
        <dbReference type="Proteomes" id="UP000664048"/>
    </source>
</evidence>
<keyword evidence="8" id="KW-1185">Reference proteome</keyword>
<dbReference type="SUPFAM" id="SSF47413">
    <property type="entry name" value="lambda repressor-like DNA-binding domains"/>
    <property type="match status" value="1"/>
</dbReference>
<reference evidence="3 8" key="3">
    <citation type="submission" date="2021-03" db="EMBL/GenBank/DDBJ databases">
        <title>Clinical course, treatment and visual outcome of an outbreak of Burkholderia contaminans endophthalmitis following cataract surgery.</title>
        <authorList>
            <person name="Lind C."/>
            <person name="Olsen K."/>
            <person name="Angelsen N.K."/>
            <person name="Krefting E.A."/>
            <person name="Fossen K."/>
            <person name="Gravningen K."/>
            <person name="Depoorter E."/>
            <person name="Vandamme P."/>
            <person name="Bertelsen G."/>
        </authorList>
    </citation>
    <scope>NUCLEOTIDE SEQUENCE [LARGE SCALE GENOMIC DNA]</scope>
    <source>
        <strain evidence="3 8">51242556</strain>
    </source>
</reference>
<dbReference type="EMBL" id="CP090644">
    <property type="protein sequence ID" value="WFN23883.1"/>
    <property type="molecule type" value="Genomic_DNA"/>
</dbReference>
<evidence type="ECO:0000313" key="6">
    <source>
        <dbReference type="EMBL" id="WFN23883.1"/>
    </source>
</evidence>
<sequence>MKKKEELASLAATFVATIKHLQQEAGVNDSELSRAIDLDRGTLSRLLSGETIDPRLSTISAIARFFAVPMSSLFGEESRGFVPVYEQRSLRDARKVSAAPRHGQLWIRVSNANSSRFAIALAPKSRTEPLPHNAILVIGDYASLDSGDFAFVEVDEQTYTFVKLTDGEKLIGYDIESTSKRRPILINEQAIIGKVVEIIMGTSSE</sequence>
<gene>
    <name evidence="5" type="ORF">C3743_38605</name>
    <name evidence="3" type="ORF">J4M89_39810</name>
    <name evidence="2" type="ORF">JIN94_39065</name>
    <name evidence="6" type="ORF">LXE91_41440</name>
    <name evidence="4" type="ORF">QZM56_32585</name>
</gene>
<evidence type="ECO:0000313" key="2">
    <source>
        <dbReference type="EMBL" id="MBK1935894.1"/>
    </source>
</evidence>
<reference evidence="2" key="2">
    <citation type="submission" date="2021-01" db="EMBL/GenBank/DDBJ databases">
        <title>Outbreak of Burkholderia contaminns endophthalmitis traced to a clinical ventilation system.</title>
        <authorList>
            <person name="Lipuma J."/>
            <person name="Spilker T."/>
            <person name="Kratholm J."/>
        </authorList>
    </citation>
    <scope>NUCLEOTIDE SEQUENCE</scope>
    <source>
        <strain evidence="2">HI4954</strain>
    </source>
</reference>
<dbReference type="GO" id="GO:0003677">
    <property type="term" value="F:DNA binding"/>
    <property type="evidence" value="ECO:0007669"/>
    <property type="project" value="InterPro"/>
</dbReference>
<evidence type="ECO:0000313" key="9">
    <source>
        <dbReference type="Proteomes" id="UP001220209"/>
    </source>
</evidence>
<keyword evidence="6" id="KW-0614">Plasmid</keyword>
<accession>A0A2S5DMN8</accession>
<dbReference type="Proteomes" id="UP000238655">
    <property type="component" value="Unassembled WGS sequence"/>
</dbReference>
<dbReference type="Proteomes" id="UP001172109">
    <property type="component" value="Unassembled WGS sequence"/>
</dbReference>
<dbReference type="PROSITE" id="PS50943">
    <property type="entry name" value="HTH_CROC1"/>
    <property type="match status" value="1"/>
</dbReference>
<dbReference type="RefSeq" id="WP_049120948.1">
    <property type="nucleotide sequence ID" value="NZ_BSTW01000022.1"/>
</dbReference>
<dbReference type="SMART" id="SM00530">
    <property type="entry name" value="HTH_XRE"/>
    <property type="match status" value="1"/>
</dbReference>
<dbReference type="Proteomes" id="UP001220209">
    <property type="component" value="Plasmid unnamed2"/>
</dbReference>
<name>A0A2S5DMN8_9BURK</name>
<organism evidence="5 7">
    <name type="scientific">Burkholderia contaminans</name>
    <dbReference type="NCBI Taxonomy" id="488447"/>
    <lineage>
        <taxon>Bacteria</taxon>
        <taxon>Pseudomonadati</taxon>
        <taxon>Pseudomonadota</taxon>
        <taxon>Betaproteobacteria</taxon>
        <taxon>Burkholderiales</taxon>
        <taxon>Burkholderiaceae</taxon>
        <taxon>Burkholderia</taxon>
        <taxon>Burkholderia cepacia complex</taxon>
    </lineage>
</organism>
<evidence type="ECO:0000313" key="7">
    <source>
        <dbReference type="Proteomes" id="UP000238655"/>
    </source>
</evidence>
<reference evidence="6 9" key="4">
    <citation type="submission" date="2021-12" db="EMBL/GenBank/DDBJ databases">
        <title>Genomic and phenotypic characterization of three Burkholderia contaminans isolates recovered from different sources.</title>
        <authorList>
            <person name="Lopez De Volder A."/>
            <person name="Fan Y."/>
            <person name="Nunvar J."/>
            <person name="Herrera T."/>
            <person name="Timp W."/>
            <person name="Degrossi J."/>
        </authorList>
    </citation>
    <scope>NUCLEOTIDE SEQUENCE [LARGE SCALE GENOMIC DNA]</scope>
    <source>
        <strain evidence="6 9">LMG 23361</strain>
        <plasmid evidence="6 9">unnamed2</plasmid>
    </source>
</reference>
<dbReference type="Gene3D" id="1.10.260.40">
    <property type="entry name" value="lambda repressor-like DNA-binding domains"/>
    <property type="match status" value="1"/>
</dbReference>
<dbReference type="Proteomes" id="UP000664048">
    <property type="component" value="Unassembled WGS sequence"/>
</dbReference>
<reference evidence="4" key="5">
    <citation type="submission" date="2023-07" db="EMBL/GenBank/DDBJ databases">
        <title>A collection of bacterial strains from the Burkholderia cepacia Research Laboratory and Repository.</title>
        <authorList>
            <person name="Lipuma J."/>
            <person name="Spilker T."/>
            <person name="Caverly L."/>
        </authorList>
    </citation>
    <scope>NUCLEOTIDE SEQUENCE</scope>
    <source>
        <strain evidence="4">AU44979</strain>
    </source>
</reference>
<dbReference type="EMBL" id="JAGEMX010000033">
    <property type="protein sequence ID" value="MBO1835541.1"/>
    <property type="molecule type" value="Genomic_DNA"/>
</dbReference>
<evidence type="ECO:0000313" key="3">
    <source>
        <dbReference type="EMBL" id="MBO1835541.1"/>
    </source>
</evidence>
<evidence type="ECO:0000259" key="1">
    <source>
        <dbReference type="PROSITE" id="PS50943"/>
    </source>
</evidence>
<dbReference type="Proteomes" id="UP000611459">
    <property type="component" value="Unassembled WGS sequence"/>
</dbReference>
<dbReference type="Pfam" id="PF01381">
    <property type="entry name" value="HTH_3"/>
    <property type="match status" value="1"/>
</dbReference>
<dbReference type="EMBL" id="JAUJQS010000034">
    <property type="protein sequence ID" value="MDN7569248.1"/>
    <property type="molecule type" value="Genomic_DNA"/>
</dbReference>